<reference evidence="1 2" key="1">
    <citation type="submission" date="2016-11" db="EMBL/GenBank/DDBJ databases">
        <authorList>
            <person name="Jaros S."/>
            <person name="Januszkiewicz K."/>
            <person name="Wedrychowicz H."/>
        </authorList>
    </citation>
    <scope>NUCLEOTIDE SEQUENCE [LARGE SCALE GENOMIC DNA]</scope>
    <source>
        <strain evidence="1 2">DSM 16917</strain>
    </source>
</reference>
<dbReference type="RefSeq" id="WP_067655422.1">
    <property type="nucleotide sequence ID" value="NZ_FQXG01000003.1"/>
</dbReference>
<evidence type="ECO:0000313" key="1">
    <source>
        <dbReference type="EMBL" id="SHH59881.1"/>
    </source>
</evidence>
<organism evidence="1 2">
    <name type="scientific">Ferrimonas marina</name>
    <dbReference type="NCBI Taxonomy" id="299255"/>
    <lineage>
        <taxon>Bacteria</taxon>
        <taxon>Pseudomonadati</taxon>
        <taxon>Pseudomonadota</taxon>
        <taxon>Gammaproteobacteria</taxon>
        <taxon>Alteromonadales</taxon>
        <taxon>Ferrimonadaceae</taxon>
        <taxon>Ferrimonas</taxon>
    </lineage>
</organism>
<gene>
    <name evidence="1" type="ORF">SAMN02745129_2474</name>
</gene>
<keyword evidence="2" id="KW-1185">Reference proteome</keyword>
<dbReference type="Proteomes" id="UP000184268">
    <property type="component" value="Unassembled WGS sequence"/>
</dbReference>
<sequence length="331" mass="35774">MLDRLVEKGAGKAILRIAETVASRDRRAKQLSKHKVSTAESMIGEEALGMLNGAIERLKQLADSPGRLISSDADLSRFRDLNAAAGPFESFFTSSLTNLSSAQRTHQSRERKNEEKLAKVLHSGEVVSAVSTIQVQGTKGQSLDDLMAEPVMAGLRELVSGSSSELHGMKLVSERSRGGDGAAVHGFVLNGNVSQMQKLVKCLGDYIALNDPDRSVIATRLQHIAGMPKIAPQPSRLFFDYNADDGAFSAAVSKFSCYVDVTGFASKAYVPERLAQSVLERMVPLAEYLPEEGEPVTPAEYVDGLAREVATLLAMAEQAREHKKESGGLER</sequence>
<dbReference type="STRING" id="299255.SAMN02745129_2474"/>
<proteinExistence type="predicted"/>
<accession>A0A1M5UAD8</accession>
<evidence type="ECO:0000313" key="2">
    <source>
        <dbReference type="Proteomes" id="UP000184268"/>
    </source>
</evidence>
<dbReference type="EMBL" id="FQXG01000003">
    <property type="protein sequence ID" value="SHH59881.1"/>
    <property type="molecule type" value="Genomic_DNA"/>
</dbReference>
<dbReference type="AlphaFoldDB" id="A0A1M5UAD8"/>
<name>A0A1M5UAD8_9GAMM</name>
<protein>
    <submittedName>
        <fullName evidence="1">Uncharacterized protein</fullName>
    </submittedName>
</protein>